<gene>
    <name evidence="2" type="ORF">S12H4_53815</name>
</gene>
<dbReference type="InterPro" id="IPR006171">
    <property type="entry name" value="TOPRIM_dom"/>
</dbReference>
<evidence type="ECO:0000313" key="2">
    <source>
        <dbReference type="EMBL" id="GAJ05108.1"/>
    </source>
</evidence>
<protein>
    <recommendedName>
        <fullName evidence="1">Toprim domain-containing protein</fullName>
    </recommendedName>
</protein>
<organism evidence="2">
    <name type="scientific">marine sediment metagenome</name>
    <dbReference type="NCBI Taxonomy" id="412755"/>
    <lineage>
        <taxon>unclassified sequences</taxon>
        <taxon>metagenomes</taxon>
        <taxon>ecological metagenomes</taxon>
    </lineage>
</organism>
<dbReference type="SUPFAM" id="SSF56731">
    <property type="entry name" value="DNA primase core"/>
    <property type="match status" value="1"/>
</dbReference>
<dbReference type="EMBL" id="BARW01034322">
    <property type="protein sequence ID" value="GAJ05108.1"/>
    <property type="molecule type" value="Genomic_DNA"/>
</dbReference>
<dbReference type="Gene3D" id="3.40.1360.10">
    <property type="match status" value="1"/>
</dbReference>
<dbReference type="AlphaFoldDB" id="X1TIG6"/>
<dbReference type="CDD" id="cd01029">
    <property type="entry name" value="TOPRIM_primases"/>
    <property type="match status" value="1"/>
</dbReference>
<feature type="domain" description="Toprim" evidence="1">
    <location>
        <begin position="64"/>
        <end position="147"/>
    </location>
</feature>
<comment type="caution">
    <text evidence="2">The sequence shown here is derived from an EMBL/GenBank/DDBJ whole genome shotgun (WGS) entry which is preliminary data.</text>
</comment>
<dbReference type="InterPro" id="IPR034154">
    <property type="entry name" value="TOPRIM_DnaG/twinkle"/>
</dbReference>
<dbReference type="PROSITE" id="PS50880">
    <property type="entry name" value="TOPRIM"/>
    <property type="match status" value="1"/>
</dbReference>
<evidence type="ECO:0000259" key="1">
    <source>
        <dbReference type="PROSITE" id="PS50880"/>
    </source>
</evidence>
<name>X1TIG6_9ZZZZ</name>
<reference evidence="2" key="1">
    <citation type="journal article" date="2014" name="Front. Microbiol.">
        <title>High frequency of phylogenetically diverse reductive dehalogenase-homologous genes in deep subseafloor sedimentary metagenomes.</title>
        <authorList>
            <person name="Kawai M."/>
            <person name="Futagami T."/>
            <person name="Toyoda A."/>
            <person name="Takaki Y."/>
            <person name="Nishi S."/>
            <person name="Hori S."/>
            <person name="Arai W."/>
            <person name="Tsubouchi T."/>
            <person name="Morono Y."/>
            <person name="Uchiyama I."/>
            <person name="Ito T."/>
            <person name="Fujiyama A."/>
            <person name="Inagaki F."/>
            <person name="Takami H."/>
        </authorList>
    </citation>
    <scope>NUCLEOTIDE SEQUENCE</scope>
    <source>
        <strain evidence="2">Expedition CK06-06</strain>
    </source>
</reference>
<dbReference type="Pfam" id="PF13155">
    <property type="entry name" value="Toprim_2"/>
    <property type="match status" value="1"/>
</dbReference>
<proteinExistence type="predicted"/>
<sequence length="180" mass="20030">MIDAQLLGYDGRAFTIPVWHPNGDLLTIRYRRDDLLGGSGPKYWGIEGRNDTLLYNQGALAGSRLVVITEGELDCLRLWQEGISAVSSTNGTGGMVSIWGRVSSRFRCSRIIIAFDQDESGRKTSADLLKMINGRNTRSASWSRAVVLRWDKRLGKDITDLAKKKGTAYLKKLIEEASHV</sequence>
<accession>X1TIG6</accession>